<protein>
    <recommendedName>
        <fullName evidence="2">Hydroxyneurosporene synthase (CrtC)</fullName>
    </recommendedName>
</protein>
<reference evidence="1" key="1">
    <citation type="journal article" date="2014" name="Genome Announc.">
        <title>Draft Genome Sequence of Mycobacterium triplex DSM 44626.</title>
        <authorList>
            <person name="Sassi M."/>
            <person name="Croce O."/>
            <person name="Robert C."/>
            <person name="Raoult D."/>
            <person name="Drancourt M."/>
        </authorList>
    </citation>
    <scope>NUCLEOTIDE SEQUENCE [LARGE SCALE GENOMIC DNA]</scope>
    <source>
        <strain evidence="1">DSM 44626</strain>
    </source>
</reference>
<proteinExistence type="predicted"/>
<organism evidence="1">
    <name type="scientific">Mycobacterium triplex</name>
    <dbReference type="NCBI Taxonomy" id="47839"/>
    <lineage>
        <taxon>Bacteria</taxon>
        <taxon>Bacillati</taxon>
        <taxon>Actinomycetota</taxon>
        <taxon>Actinomycetes</taxon>
        <taxon>Mycobacteriales</taxon>
        <taxon>Mycobacteriaceae</taxon>
        <taxon>Mycobacterium</taxon>
        <taxon>Mycobacterium simiae complex</taxon>
    </lineage>
</organism>
<dbReference type="eggNOG" id="COG5621">
    <property type="taxonomic scope" value="Bacteria"/>
</dbReference>
<reference evidence="1" key="2">
    <citation type="submission" date="2014-04" db="EMBL/GenBank/DDBJ databases">
        <authorList>
            <person name="Xu Y.W."/>
            <person name="Yang Q."/>
        </authorList>
    </citation>
    <scope>NUCLEOTIDE SEQUENCE</scope>
    <source>
        <strain evidence="1">DSM 44626</strain>
    </source>
</reference>
<name>A0A024JZK2_9MYCO</name>
<dbReference type="AlphaFoldDB" id="A0A024JZK2"/>
<dbReference type="Proteomes" id="UP000028880">
    <property type="component" value="Unassembled WGS sequence"/>
</dbReference>
<dbReference type="STRING" id="47839.BN973_03472"/>
<evidence type="ECO:0000313" key="1">
    <source>
        <dbReference type="EMBL" id="CDO89101.1"/>
    </source>
</evidence>
<gene>
    <name evidence="1" type="ORF">BN973_03472</name>
</gene>
<sequence>MYCYAVITKPVTKSWEPRVTYTTRSIGENQLAWHLDMGGKTTEVLLCDGKLDNGWLYNFAFSARWEGMALLGEEKAEWPGVTLTLVSPEGDHRQIVELFPPEEMKTEHFGITIGNNTFVGRVTPEGLPAGYDVKIEFEDFGLELSADVVNTGTLFSDDEHGLGYYDAAKDIGWTWWPLAPRSTVTATTKLAGRTETSSGIGYLEKDIANLDALEMSDWTSTWYWGHAWTDEYTLNWSVQYGHENFNYRPFASLVVWKGSDPVFVTRTPMMSPIKFEWDDVLNVAYPSHFTILGTHGDFEVFLRITDSTLFERFPLISRPEQQGENMGAILRSFGDVDIEITRLGKVEKLKGRSTFENGQMVRWIPIPKS</sequence>
<accession>A0A024JZK2</accession>
<dbReference type="SUPFAM" id="SSF159245">
    <property type="entry name" value="AttH-like"/>
    <property type="match status" value="1"/>
</dbReference>
<dbReference type="HOGENOM" id="CLU_791682_0_0_11"/>
<evidence type="ECO:0008006" key="2">
    <source>
        <dbReference type="Google" id="ProtNLM"/>
    </source>
</evidence>
<dbReference type="EMBL" id="HG964446">
    <property type="protein sequence ID" value="CDO89101.1"/>
    <property type="molecule type" value="Genomic_DNA"/>
</dbReference>